<dbReference type="KEGG" id="tva:4758633"/>
<dbReference type="InParanoid" id="A2F2N6"/>
<dbReference type="AlphaFoldDB" id="A2F2N6"/>
<protein>
    <submittedName>
        <fullName evidence="1">Uncharacterized protein</fullName>
    </submittedName>
</protein>
<dbReference type="Proteomes" id="UP000001542">
    <property type="component" value="Unassembled WGS sequence"/>
</dbReference>
<organism evidence="1 2">
    <name type="scientific">Trichomonas vaginalis (strain ATCC PRA-98 / G3)</name>
    <dbReference type="NCBI Taxonomy" id="412133"/>
    <lineage>
        <taxon>Eukaryota</taxon>
        <taxon>Metamonada</taxon>
        <taxon>Parabasalia</taxon>
        <taxon>Trichomonadida</taxon>
        <taxon>Trichomonadidae</taxon>
        <taxon>Trichomonas</taxon>
    </lineage>
</organism>
<evidence type="ECO:0000313" key="1">
    <source>
        <dbReference type="EMBL" id="EAY00810.1"/>
    </source>
</evidence>
<proteinExistence type="predicted"/>
<keyword evidence="2" id="KW-1185">Reference proteome</keyword>
<name>A2F2N6_TRIV3</name>
<reference evidence="1" key="1">
    <citation type="submission" date="2006-10" db="EMBL/GenBank/DDBJ databases">
        <authorList>
            <person name="Amadeo P."/>
            <person name="Zhao Q."/>
            <person name="Wortman J."/>
            <person name="Fraser-Liggett C."/>
            <person name="Carlton J."/>
        </authorList>
    </citation>
    <scope>NUCLEOTIDE SEQUENCE</scope>
    <source>
        <strain evidence="1">G3</strain>
    </source>
</reference>
<accession>A2F2N6</accession>
<dbReference type="EMBL" id="DS113588">
    <property type="protein sequence ID" value="EAY00810.1"/>
    <property type="molecule type" value="Genomic_DNA"/>
</dbReference>
<dbReference type="RefSeq" id="XP_001313739.1">
    <property type="nucleotide sequence ID" value="XM_001313738.1"/>
</dbReference>
<reference evidence="1" key="2">
    <citation type="journal article" date="2007" name="Science">
        <title>Draft genome sequence of the sexually transmitted pathogen Trichomonas vaginalis.</title>
        <authorList>
            <person name="Carlton J.M."/>
            <person name="Hirt R.P."/>
            <person name="Silva J.C."/>
            <person name="Delcher A.L."/>
            <person name="Schatz M."/>
            <person name="Zhao Q."/>
            <person name="Wortman J.R."/>
            <person name="Bidwell S.L."/>
            <person name="Alsmark U.C.M."/>
            <person name="Besteiro S."/>
            <person name="Sicheritz-Ponten T."/>
            <person name="Noel C.J."/>
            <person name="Dacks J.B."/>
            <person name="Foster P.G."/>
            <person name="Simillion C."/>
            <person name="Van de Peer Y."/>
            <person name="Miranda-Saavedra D."/>
            <person name="Barton G.J."/>
            <person name="Westrop G.D."/>
            <person name="Mueller S."/>
            <person name="Dessi D."/>
            <person name="Fiori P.L."/>
            <person name="Ren Q."/>
            <person name="Paulsen I."/>
            <person name="Zhang H."/>
            <person name="Bastida-Corcuera F.D."/>
            <person name="Simoes-Barbosa A."/>
            <person name="Brown M.T."/>
            <person name="Hayes R.D."/>
            <person name="Mukherjee M."/>
            <person name="Okumura C.Y."/>
            <person name="Schneider R."/>
            <person name="Smith A.J."/>
            <person name="Vanacova S."/>
            <person name="Villalvazo M."/>
            <person name="Haas B.J."/>
            <person name="Pertea M."/>
            <person name="Feldblyum T.V."/>
            <person name="Utterback T.R."/>
            <person name="Shu C.L."/>
            <person name="Osoegawa K."/>
            <person name="de Jong P.J."/>
            <person name="Hrdy I."/>
            <person name="Horvathova L."/>
            <person name="Zubacova Z."/>
            <person name="Dolezal P."/>
            <person name="Malik S.B."/>
            <person name="Logsdon J.M. Jr."/>
            <person name="Henze K."/>
            <person name="Gupta A."/>
            <person name="Wang C.C."/>
            <person name="Dunne R.L."/>
            <person name="Upcroft J.A."/>
            <person name="Upcroft P."/>
            <person name="White O."/>
            <person name="Salzberg S.L."/>
            <person name="Tang P."/>
            <person name="Chiu C.-H."/>
            <person name="Lee Y.-S."/>
            <person name="Embley T.M."/>
            <person name="Coombs G.H."/>
            <person name="Mottram J.C."/>
            <person name="Tachezy J."/>
            <person name="Fraser-Liggett C.M."/>
            <person name="Johnson P.J."/>
        </authorList>
    </citation>
    <scope>NUCLEOTIDE SEQUENCE [LARGE SCALE GENOMIC DNA]</scope>
    <source>
        <strain evidence="1">G3</strain>
    </source>
</reference>
<sequence>MLPILFSKLSYSLVAEKIDNYQYKIKDTFNGEEIDLSEVIETKIAPDNVDTRNQNIVKDVKGYPNLEYSLDIQNSPKGDYVVFHQTLKNTGTERARFDLCTLIKFNIRSYGSFAQYVYEKDLGYRFKMPYGQSYTWVLFNHPNATNAGEVEFGKSVTPTYFGAETYFEKVCYWMSTSWTHNTLEAGESGTISYMVVKDYYSPPRF</sequence>
<dbReference type="VEuPathDB" id="TrichDB:TVAG_304510"/>
<gene>
    <name evidence="1" type="ORF">TVAG_304510</name>
</gene>
<dbReference type="VEuPathDB" id="TrichDB:TVAGG3_1020610"/>
<evidence type="ECO:0000313" key="2">
    <source>
        <dbReference type="Proteomes" id="UP000001542"/>
    </source>
</evidence>